<evidence type="ECO:0000313" key="1">
    <source>
        <dbReference type="EMBL" id="CEK79752.1"/>
    </source>
</evidence>
<protein>
    <submittedName>
        <fullName evidence="1">Uncharacterized protein</fullName>
    </submittedName>
</protein>
<sequence>MVTLYKKKDYTEAGCVQPKVADITAHAENCDIMHSVLNPAITSERYENE</sequence>
<name>A0A0B7AGH7_9EUPU</name>
<reference evidence="1" key="1">
    <citation type="submission" date="2014-12" db="EMBL/GenBank/DDBJ databases">
        <title>Insight into the proteome of Arion vulgaris.</title>
        <authorList>
            <person name="Aradska J."/>
            <person name="Bulat T."/>
            <person name="Smidak R."/>
            <person name="Sarate P."/>
            <person name="Gangsoo J."/>
            <person name="Sialana F."/>
            <person name="Bilban M."/>
            <person name="Lubec G."/>
        </authorList>
    </citation>
    <scope>NUCLEOTIDE SEQUENCE</scope>
    <source>
        <tissue evidence="1">Skin</tissue>
    </source>
</reference>
<dbReference type="AlphaFoldDB" id="A0A0B7AGH7"/>
<dbReference type="EMBL" id="HACG01032887">
    <property type="protein sequence ID" value="CEK79752.1"/>
    <property type="molecule type" value="Transcribed_RNA"/>
</dbReference>
<accession>A0A0B7AGH7</accession>
<gene>
    <name evidence="1" type="primary">ORF117248</name>
</gene>
<organism evidence="1">
    <name type="scientific">Arion vulgaris</name>
    <dbReference type="NCBI Taxonomy" id="1028688"/>
    <lineage>
        <taxon>Eukaryota</taxon>
        <taxon>Metazoa</taxon>
        <taxon>Spiralia</taxon>
        <taxon>Lophotrochozoa</taxon>
        <taxon>Mollusca</taxon>
        <taxon>Gastropoda</taxon>
        <taxon>Heterobranchia</taxon>
        <taxon>Euthyneura</taxon>
        <taxon>Panpulmonata</taxon>
        <taxon>Eupulmonata</taxon>
        <taxon>Stylommatophora</taxon>
        <taxon>Helicina</taxon>
        <taxon>Arionoidea</taxon>
        <taxon>Arionidae</taxon>
        <taxon>Arion</taxon>
    </lineage>
</organism>
<proteinExistence type="predicted"/>